<dbReference type="Gene3D" id="3.30.420.40">
    <property type="match status" value="1"/>
</dbReference>
<dbReference type="GO" id="GO:0005536">
    <property type="term" value="F:D-glucose binding"/>
    <property type="evidence" value="ECO:0007669"/>
    <property type="project" value="InterPro"/>
</dbReference>
<dbReference type="OrthoDB" id="419537at2759"/>
<keyword evidence="10" id="KW-1185">Reference proteome</keyword>
<keyword evidence="3 6" id="KW-0547">Nucleotide-binding</keyword>
<dbReference type="InterPro" id="IPR001312">
    <property type="entry name" value="Hexokinase"/>
</dbReference>
<dbReference type="PROSITE" id="PS51748">
    <property type="entry name" value="HEXOKINASE_2"/>
    <property type="match status" value="1"/>
</dbReference>
<dbReference type="SUPFAM" id="SSF53067">
    <property type="entry name" value="Actin-like ATPase domain"/>
    <property type="match status" value="2"/>
</dbReference>
<dbReference type="GO" id="GO:0005739">
    <property type="term" value="C:mitochondrion"/>
    <property type="evidence" value="ECO:0007669"/>
    <property type="project" value="TreeGrafter"/>
</dbReference>
<dbReference type="GO" id="GO:0004340">
    <property type="term" value="F:glucokinase activity"/>
    <property type="evidence" value="ECO:0007669"/>
    <property type="project" value="TreeGrafter"/>
</dbReference>
<evidence type="ECO:0000256" key="6">
    <source>
        <dbReference type="RuleBase" id="RU362007"/>
    </source>
</evidence>
<keyword evidence="4 6" id="KW-0418">Kinase</keyword>
<evidence type="ECO:0000256" key="1">
    <source>
        <dbReference type="ARBA" id="ARBA00009225"/>
    </source>
</evidence>
<evidence type="ECO:0000313" key="9">
    <source>
        <dbReference type="EMBL" id="KAG2217434.1"/>
    </source>
</evidence>
<evidence type="ECO:0000256" key="2">
    <source>
        <dbReference type="ARBA" id="ARBA00022679"/>
    </source>
</evidence>
<dbReference type="InterPro" id="IPR022672">
    <property type="entry name" value="Hexokinase_N"/>
</dbReference>
<keyword evidence="6" id="KW-0324">Glycolysis</keyword>
<dbReference type="PRINTS" id="PR00475">
    <property type="entry name" value="HEXOKINASE"/>
</dbReference>
<dbReference type="InterPro" id="IPR043129">
    <property type="entry name" value="ATPase_NBD"/>
</dbReference>
<evidence type="ECO:0000256" key="5">
    <source>
        <dbReference type="ARBA" id="ARBA00022840"/>
    </source>
</evidence>
<dbReference type="PANTHER" id="PTHR19443">
    <property type="entry name" value="HEXOKINASE"/>
    <property type="match status" value="1"/>
</dbReference>
<evidence type="ECO:0000259" key="7">
    <source>
        <dbReference type="Pfam" id="PF00349"/>
    </source>
</evidence>
<sequence length="477" mass="53207">MQSQSDAGLCVTEDDKKQAIDELIHQFDLSTDQLKIIAHYLSKEMDYGLKKNSTNVPMLPSWITRRPTGQEVGEYMGLELSGSTIRIYLVQLHGKGKITTKQQKYPIHDRLKKGSISALIDYLAVSVDSFLTFVGKGEHHEQEPIALGFVISFPLHQTALNKASVIQWTKDFQVTGADNKNIVDLLQTGLERRHIPVVVEATCNGGVGCLLAHSYRSLDTLLACTVSTGTNAAYWEKMAKIEKILDPNKPKPKDGDDDAPEMIINTEWGSFGDVNPHYLPRTMYDNRVNRESTNPGVYLFEKMIAGLYIGEIARYIFIELQDRRVLFGGNYSEELNRPNSFEAAYMSAIESDDTTELDDTKHIFESIMNVPSTTLNDRRIIKQICELVGQRAARLTAAAISAVIAKRDALEGGLTISVEGTIYEHYPNFPNRVNEALRDLYGHQVDRINIGVTRDGNGIGGALAAMIARIDRQEKLA</sequence>
<protein>
    <recommendedName>
        <fullName evidence="6">Phosphotransferase</fullName>
        <ecNumber evidence="6">2.7.1.-</ecNumber>
    </recommendedName>
</protein>
<dbReference type="UniPathway" id="UPA00109">
    <property type="reaction ID" value="UER00180"/>
</dbReference>
<dbReference type="GO" id="GO:0005524">
    <property type="term" value="F:ATP binding"/>
    <property type="evidence" value="ECO:0007669"/>
    <property type="project" value="UniProtKB-UniRule"/>
</dbReference>
<comment type="caution">
    <text evidence="9">The sequence shown here is derived from an EMBL/GenBank/DDBJ whole genome shotgun (WGS) entry which is preliminary data.</text>
</comment>
<dbReference type="GO" id="GO:0006096">
    <property type="term" value="P:glycolytic process"/>
    <property type="evidence" value="ECO:0007669"/>
    <property type="project" value="UniProtKB-UniPathway"/>
</dbReference>
<organism evidence="9 10">
    <name type="scientific">Circinella minor</name>
    <dbReference type="NCBI Taxonomy" id="1195481"/>
    <lineage>
        <taxon>Eukaryota</taxon>
        <taxon>Fungi</taxon>
        <taxon>Fungi incertae sedis</taxon>
        <taxon>Mucoromycota</taxon>
        <taxon>Mucoromycotina</taxon>
        <taxon>Mucoromycetes</taxon>
        <taxon>Mucorales</taxon>
        <taxon>Lichtheimiaceae</taxon>
        <taxon>Circinella</taxon>
    </lineage>
</organism>
<proteinExistence type="inferred from homology"/>
<dbReference type="Proteomes" id="UP000646827">
    <property type="component" value="Unassembled WGS sequence"/>
</dbReference>
<dbReference type="GO" id="GO:0008865">
    <property type="term" value="F:fructokinase activity"/>
    <property type="evidence" value="ECO:0007669"/>
    <property type="project" value="TreeGrafter"/>
</dbReference>
<dbReference type="GO" id="GO:0001678">
    <property type="term" value="P:intracellular glucose homeostasis"/>
    <property type="evidence" value="ECO:0007669"/>
    <property type="project" value="InterPro"/>
</dbReference>
<dbReference type="Pfam" id="PF03727">
    <property type="entry name" value="Hexokinase_2"/>
    <property type="match status" value="1"/>
</dbReference>
<keyword evidence="5 6" id="KW-0067">ATP-binding</keyword>
<dbReference type="Pfam" id="PF00349">
    <property type="entry name" value="Hexokinase_1"/>
    <property type="match status" value="1"/>
</dbReference>
<evidence type="ECO:0000313" key="10">
    <source>
        <dbReference type="Proteomes" id="UP000646827"/>
    </source>
</evidence>
<dbReference type="InterPro" id="IPR022673">
    <property type="entry name" value="Hexokinase_C"/>
</dbReference>
<dbReference type="AlphaFoldDB" id="A0A8H7VK20"/>
<dbReference type="GO" id="GO:0006006">
    <property type="term" value="P:glucose metabolic process"/>
    <property type="evidence" value="ECO:0007669"/>
    <property type="project" value="TreeGrafter"/>
</dbReference>
<name>A0A8H7VK20_9FUNG</name>
<dbReference type="PANTHER" id="PTHR19443:SF30">
    <property type="entry name" value="GLUCOKINASE-1-RELATED"/>
    <property type="match status" value="1"/>
</dbReference>
<dbReference type="Gene3D" id="3.40.367.20">
    <property type="match status" value="1"/>
</dbReference>
<feature type="domain" description="Hexokinase C-terminal" evidence="8">
    <location>
        <begin position="222"/>
        <end position="466"/>
    </location>
</feature>
<reference evidence="9 10" key="1">
    <citation type="submission" date="2020-12" db="EMBL/GenBank/DDBJ databases">
        <title>Metabolic potential, ecology and presence of endohyphal bacteria is reflected in genomic diversity of Mucoromycotina.</title>
        <authorList>
            <person name="Muszewska A."/>
            <person name="Okrasinska A."/>
            <person name="Steczkiewicz K."/>
            <person name="Drgas O."/>
            <person name="Orlowska M."/>
            <person name="Perlinska-Lenart U."/>
            <person name="Aleksandrzak-Piekarczyk T."/>
            <person name="Szatraj K."/>
            <person name="Zielenkiewicz U."/>
            <person name="Pilsyk S."/>
            <person name="Malc E."/>
            <person name="Mieczkowski P."/>
            <person name="Kruszewska J.S."/>
            <person name="Biernat P."/>
            <person name="Pawlowska J."/>
        </authorList>
    </citation>
    <scope>NUCLEOTIDE SEQUENCE [LARGE SCALE GENOMIC DNA]</scope>
    <source>
        <strain evidence="9 10">CBS 142.35</strain>
    </source>
</reference>
<feature type="domain" description="Hexokinase N-terminal" evidence="7">
    <location>
        <begin position="20"/>
        <end position="215"/>
    </location>
</feature>
<accession>A0A8H7VK20</accession>
<dbReference type="GO" id="GO:0005829">
    <property type="term" value="C:cytosol"/>
    <property type="evidence" value="ECO:0007669"/>
    <property type="project" value="TreeGrafter"/>
</dbReference>
<keyword evidence="2 6" id="KW-0808">Transferase</keyword>
<dbReference type="EMBL" id="JAEPRB010000298">
    <property type="protein sequence ID" value="KAG2217434.1"/>
    <property type="molecule type" value="Genomic_DNA"/>
</dbReference>
<evidence type="ECO:0000256" key="4">
    <source>
        <dbReference type="ARBA" id="ARBA00022777"/>
    </source>
</evidence>
<gene>
    <name evidence="9" type="ORF">INT45_000708</name>
</gene>
<evidence type="ECO:0000259" key="8">
    <source>
        <dbReference type="Pfam" id="PF03727"/>
    </source>
</evidence>
<dbReference type="EC" id="2.7.1.-" evidence="6"/>
<comment type="similarity">
    <text evidence="1 6">Belongs to the hexokinase family.</text>
</comment>
<evidence type="ECO:0000256" key="3">
    <source>
        <dbReference type="ARBA" id="ARBA00022741"/>
    </source>
</evidence>